<comment type="caution">
    <text evidence="16">The sequence shown here is derived from an EMBL/GenBank/DDBJ whole genome shotgun (WGS) entry which is preliminary data.</text>
</comment>
<feature type="compositionally biased region" description="Gly residues" evidence="12">
    <location>
        <begin position="1463"/>
        <end position="1473"/>
    </location>
</feature>
<feature type="repeat" description="LDL-receptor class B" evidence="11">
    <location>
        <begin position="847"/>
        <end position="888"/>
    </location>
</feature>
<feature type="disulfide bond" evidence="10">
    <location>
        <begin position="1294"/>
        <end position="1309"/>
    </location>
</feature>
<dbReference type="Pfam" id="PF14670">
    <property type="entry name" value="FXa_inhibition"/>
    <property type="match status" value="1"/>
</dbReference>
<dbReference type="InterPro" id="IPR023415">
    <property type="entry name" value="LDLR_class-A_CS"/>
</dbReference>
<evidence type="ECO:0000256" key="10">
    <source>
        <dbReference type="PROSITE-ProRule" id="PRU00124"/>
    </source>
</evidence>
<evidence type="ECO:0000256" key="9">
    <source>
        <dbReference type="ARBA" id="ARBA00023180"/>
    </source>
</evidence>
<dbReference type="SMART" id="SM00179">
    <property type="entry name" value="EGF_CA"/>
    <property type="match status" value="1"/>
</dbReference>
<dbReference type="InterPro" id="IPR050778">
    <property type="entry name" value="Cueball_EGF_LRP_Nidogen"/>
</dbReference>
<dbReference type="GO" id="GO:0005509">
    <property type="term" value="F:calcium ion binding"/>
    <property type="evidence" value="ECO:0007669"/>
    <property type="project" value="InterPro"/>
</dbReference>
<dbReference type="Gene3D" id="4.10.400.10">
    <property type="entry name" value="Low-density Lipoprotein Receptor"/>
    <property type="match status" value="2"/>
</dbReference>
<dbReference type="CDD" id="cd00112">
    <property type="entry name" value="LDLa"/>
    <property type="match status" value="2"/>
</dbReference>
<comment type="caution">
    <text evidence="10">Lacks conserved residue(s) required for the propagation of feature annotation.</text>
</comment>
<proteinExistence type="predicted"/>
<keyword evidence="4" id="KW-0732">Signal</keyword>
<keyword evidence="6 13" id="KW-0472">Membrane</keyword>
<feature type="repeat" description="LDL-receptor class B" evidence="11">
    <location>
        <begin position="418"/>
        <end position="459"/>
    </location>
</feature>
<evidence type="ECO:0000256" key="2">
    <source>
        <dbReference type="ARBA" id="ARBA00022536"/>
    </source>
</evidence>
<feature type="repeat" description="LDL-receptor class B" evidence="11">
    <location>
        <begin position="503"/>
        <end position="547"/>
    </location>
</feature>
<dbReference type="SUPFAM" id="SSF63825">
    <property type="entry name" value="YWTD domain"/>
    <property type="match status" value="4"/>
</dbReference>
<keyword evidence="8" id="KW-0675">Receptor</keyword>
<feature type="repeat" description="LDL-receptor class B" evidence="11">
    <location>
        <begin position="720"/>
        <end position="761"/>
    </location>
</feature>
<dbReference type="PROSITE" id="PS01209">
    <property type="entry name" value="LDLRA_1"/>
    <property type="match status" value="1"/>
</dbReference>
<dbReference type="SUPFAM" id="SSF57196">
    <property type="entry name" value="EGF/Laminin"/>
    <property type="match status" value="2"/>
</dbReference>
<dbReference type="Gene3D" id="2.120.10.30">
    <property type="entry name" value="TolB, C-terminal domain"/>
    <property type="match status" value="4"/>
</dbReference>
<dbReference type="OrthoDB" id="72419at2759"/>
<evidence type="ECO:0000256" key="11">
    <source>
        <dbReference type="PROSITE-ProRule" id="PRU00461"/>
    </source>
</evidence>
<feature type="repeat" description="LDL-receptor class B" evidence="11">
    <location>
        <begin position="762"/>
        <end position="804"/>
    </location>
</feature>
<dbReference type="FunFam" id="2.120.10.30:FF:000241">
    <property type="entry name" value="Low-density lipoprotein receptor-related protein 6"/>
    <property type="match status" value="2"/>
</dbReference>
<dbReference type="InterPro" id="IPR002172">
    <property type="entry name" value="LDrepeatLR_classA_rpt"/>
</dbReference>
<feature type="repeat" description="LDL-receptor class B" evidence="11">
    <location>
        <begin position="238"/>
        <end position="280"/>
    </location>
</feature>
<dbReference type="InterPro" id="IPR036055">
    <property type="entry name" value="LDL_receptor-like_sf"/>
</dbReference>
<feature type="disulfide bond" evidence="10">
    <location>
        <begin position="1345"/>
        <end position="1363"/>
    </location>
</feature>
<dbReference type="PRINTS" id="PR00261">
    <property type="entry name" value="LDLRECEPTOR"/>
</dbReference>
<evidence type="ECO:0000256" key="6">
    <source>
        <dbReference type="ARBA" id="ARBA00023136"/>
    </source>
</evidence>
<keyword evidence="2" id="KW-0245">EGF-like domain</keyword>
<dbReference type="Pfam" id="PF00057">
    <property type="entry name" value="Ldl_recept_a"/>
    <property type="match status" value="2"/>
</dbReference>
<dbReference type="PROSITE" id="PS51120">
    <property type="entry name" value="LDLRB"/>
    <property type="match status" value="10"/>
</dbReference>
<sequence>MTKRRRIVQADKIIQNVINVFCLLMFLQLKGKFMSLDIHISIEDDNKHKLFPPGYYSTTSNPVLLYSTASDIRVANTSKLGKINVIIKGLEQGSAVDFLYRKNTICYSDQTAELIQCMEYNETHSGEKIRIVSEGIITPSGIALDWYTNKMYWTDGETNKIEVICIEYKYRKVLFWSDVDLARAIALVPTEGLMFWTDWGEIPKIERAGMNGDPATRKVIVKDNIFWPNGITVDYNKNLIYWVDTKLQFVDVMDFNGENRKRVVKDGLRHPYALAYFDNKLYWTDWKKWSIYTYDIATNNSLKEIIKSDHVPVDIKVYDESRQVKPNGEYPCKNNEKCSHLCLLAPNSPGYVCSCPTGVKLKEGSNTTCYNGPQSLLLVAQRSIISKISLDSPDYTPHPLPLKDLKRALTVDFDPKTEYIYWADSMSKTISRARLDGSDQSVVIHCSGVPDGIAIDPLARNIYWTDPISDTITVARLDGQARKVIIHDELYDPRAIALHPMAGWMFWSDWNEKKPKIERANLDGTGRVLLVSEKLIWPNGIALDTEKNKLYWGDARTHKIEVCNMDGSGRRELHGSDILHIFGLTLLGDNLYWTDMQRRTLDKINKETGSSRQSVVDQMANMMGVRAVRVGPLASRNPCSAERVCSHLCFNRPDTHVCACPIGLELGSDRKTCIEPEAFLMYSRKNIIGLISIDNENNDAVLPIKELKEVSALAVDVSGSKLYWSDSKTKTINRCNINGSNMEKILEFMGLVEGVAIDWSAQNIYWSDTAAHRIEVARLDGSSRRTIIWQGLKKPKSIVLDPRKGYMYWSELGSKTIKRATMDGSSPIVLFEQVVKVHALAIDYEKRAIYWAALDSMVIEYAFLNGTGRKVLLDNIPMPYALALYNDRVFWGDWNTGLVEVAKKSDGSNRKTIHTQLDYISDLKIYHRGRDNLSNQCGVDNGGCSHLCLPLTNNDYRCACPTHYRLNRDNLTCSEPEEFLLYAQKNAVGRILVANNECSDAFIPLTGLRNVKAIEYDPINRHLYWMDEENHSIRRVPISYSATSAITDSTNIVSDLSRPFHMVLDVIGRTLYWTCLNADSINATSIENNSLSGVVIRGDNMLPRYLAFHQTKRLLFWSDAGMGGIFRSSVDGSERTQLVRVDNVTALTLDTSGVHALYWAVGRQIHAVDIDGTNRRVVWQGGAVGALAAYSGALYLGGERVPSRLPLHRRDAPATPLAHVQRILSAVGVHRVPHDHSCYGACGGAPATCGKDGVCGCGLRCSTRRHCEPDHFLCGRDIGPTTNNVQCIPMEWKCDGQHDCPDGSDESQCDSCAGLHCADGSCAPTLGGCPTGAYCTHALPDAFRCDDRLCLPAGLLCDGRSHCEDDSDEAPAACGYVHKDQMVSAGASGHSHVLVVCGSVVGTAAVVAALWAAVRRYSRAGRHQPHQRTLALNKPATRPRTDVPSSDSFLRLSAMGTASGCGSRSGSGSGSGWGSDSLCGRYPRPTANPPPSPATASGGRRRAYRNYKASNRPPPPTPASTDANESENEHARAPPPSPAPLLY</sequence>
<evidence type="ECO:0000256" key="3">
    <source>
        <dbReference type="ARBA" id="ARBA00022583"/>
    </source>
</evidence>
<dbReference type="PANTHER" id="PTHR46513:SF41">
    <property type="entry name" value="LOW-DENSITY LIPOPROTEIN RECEPTOR-RELATED PROTEIN"/>
    <property type="match status" value="1"/>
</dbReference>
<evidence type="ECO:0000313" key="17">
    <source>
        <dbReference type="Proteomes" id="UP000789524"/>
    </source>
</evidence>
<dbReference type="InterPro" id="IPR000742">
    <property type="entry name" value="EGF"/>
</dbReference>
<feature type="domain" description="EGF-like" evidence="15">
    <location>
        <begin position="331"/>
        <end position="370"/>
    </location>
</feature>
<comment type="subcellular location">
    <subcellularLocation>
        <location evidence="1">Membrane</location>
        <topology evidence="1">Single-pass membrane protein</topology>
    </subcellularLocation>
</comment>
<feature type="repeat" description="LDL-receptor class B" evidence="11">
    <location>
        <begin position="192"/>
        <end position="237"/>
    </location>
</feature>
<dbReference type="PANTHER" id="PTHR46513">
    <property type="entry name" value="VITELLOGENIN RECEPTOR-LIKE PROTEIN-RELATED-RELATED"/>
    <property type="match status" value="1"/>
</dbReference>
<feature type="repeat" description="LDL-receptor class B" evidence="11">
    <location>
        <begin position="460"/>
        <end position="502"/>
    </location>
</feature>
<dbReference type="InterPro" id="IPR011042">
    <property type="entry name" value="6-blade_b-propeller_TolB-like"/>
</dbReference>
<feature type="transmembrane region" description="Helical" evidence="13">
    <location>
        <begin position="1393"/>
        <end position="1414"/>
    </location>
</feature>
<organism evidence="16 17">
    <name type="scientific">Danaus chrysippus</name>
    <name type="common">African queen</name>
    <dbReference type="NCBI Taxonomy" id="151541"/>
    <lineage>
        <taxon>Eukaryota</taxon>
        <taxon>Metazoa</taxon>
        <taxon>Ecdysozoa</taxon>
        <taxon>Arthropoda</taxon>
        <taxon>Hexapoda</taxon>
        <taxon>Insecta</taxon>
        <taxon>Pterygota</taxon>
        <taxon>Neoptera</taxon>
        <taxon>Endopterygota</taxon>
        <taxon>Lepidoptera</taxon>
        <taxon>Glossata</taxon>
        <taxon>Ditrysia</taxon>
        <taxon>Papilionoidea</taxon>
        <taxon>Nymphalidae</taxon>
        <taxon>Danainae</taxon>
        <taxon>Danaini</taxon>
        <taxon>Danaina</taxon>
        <taxon>Danaus</taxon>
        <taxon>Anosia</taxon>
    </lineage>
</organism>
<evidence type="ECO:0000256" key="12">
    <source>
        <dbReference type="SAM" id="MobiDB-lite"/>
    </source>
</evidence>
<keyword evidence="5" id="KW-0677">Repeat</keyword>
<reference evidence="16" key="1">
    <citation type="submission" date="2021-09" db="EMBL/GenBank/DDBJ databases">
        <authorList>
            <person name="Martin H S."/>
        </authorList>
    </citation>
    <scope>NUCLEOTIDE SEQUENCE</scope>
</reference>
<dbReference type="SMART" id="SM00135">
    <property type="entry name" value="LY"/>
    <property type="match status" value="19"/>
</dbReference>
<dbReference type="FunFam" id="2.120.10.30:FF:000132">
    <property type="entry name" value="Uncharacterized protein"/>
    <property type="match status" value="1"/>
</dbReference>
<feature type="repeat" description="LDL-receptor class B" evidence="11">
    <location>
        <begin position="805"/>
        <end position="846"/>
    </location>
</feature>
<keyword evidence="9" id="KW-0325">Glycoprotein</keyword>
<feature type="domain" description="EGF-like" evidence="15">
    <location>
        <begin position="638"/>
        <end position="674"/>
    </location>
</feature>
<dbReference type="SMART" id="SM00181">
    <property type="entry name" value="EGF"/>
    <property type="match status" value="3"/>
</dbReference>
<evidence type="ECO:0000256" key="7">
    <source>
        <dbReference type="ARBA" id="ARBA00023157"/>
    </source>
</evidence>
<dbReference type="Pfam" id="PF00058">
    <property type="entry name" value="Ldl_recept_b"/>
    <property type="match status" value="5"/>
</dbReference>
<evidence type="ECO:0000259" key="15">
    <source>
        <dbReference type="SMART" id="SM00181"/>
    </source>
</evidence>
<feature type="region of interest" description="Disordered" evidence="12">
    <location>
        <begin position="1422"/>
        <end position="1543"/>
    </location>
</feature>
<evidence type="ECO:0000256" key="4">
    <source>
        <dbReference type="ARBA" id="ARBA00022729"/>
    </source>
</evidence>
<dbReference type="SMART" id="SM00192">
    <property type="entry name" value="LDLa"/>
    <property type="match status" value="2"/>
</dbReference>
<evidence type="ECO:0000313" key="16">
    <source>
        <dbReference type="EMBL" id="CAG9563365.1"/>
    </source>
</evidence>
<keyword evidence="7 10" id="KW-1015">Disulfide bond</keyword>
<keyword evidence="13" id="KW-0812">Transmembrane</keyword>
<evidence type="ECO:0000256" key="5">
    <source>
        <dbReference type="ARBA" id="ARBA00022737"/>
    </source>
</evidence>
<dbReference type="SUPFAM" id="SSF57424">
    <property type="entry name" value="LDL receptor-like module"/>
    <property type="match status" value="2"/>
</dbReference>
<dbReference type="InterPro" id="IPR001881">
    <property type="entry name" value="EGF-like_Ca-bd_dom"/>
</dbReference>
<feature type="domain" description="EGF-like" evidence="15">
    <location>
        <begin position="936"/>
        <end position="974"/>
    </location>
</feature>
<dbReference type="GO" id="GO:0016020">
    <property type="term" value="C:membrane"/>
    <property type="evidence" value="ECO:0007669"/>
    <property type="project" value="UniProtKB-SubCell"/>
</dbReference>
<keyword evidence="17" id="KW-1185">Reference proteome</keyword>
<protein>
    <submittedName>
        <fullName evidence="16">(African queen) hypothetical protein</fullName>
    </submittedName>
</protein>
<keyword evidence="3" id="KW-0254">Endocytosis</keyword>
<feature type="repeat" description="LDL-receptor class B" evidence="11">
    <location>
        <begin position="548"/>
        <end position="590"/>
    </location>
</feature>
<feature type="domain" description="EGF-like calcium-binding" evidence="14">
    <location>
        <begin position="635"/>
        <end position="674"/>
    </location>
</feature>
<evidence type="ECO:0000256" key="13">
    <source>
        <dbReference type="SAM" id="Phobius"/>
    </source>
</evidence>
<dbReference type="Proteomes" id="UP000789524">
    <property type="component" value="Unassembled WGS sequence"/>
</dbReference>
<feature type="compositionally biased region" description="Pro residues" evidence="12">
    <location>
        <begin position="1533"/>
        <end position="1543"/>
    </location>
</feature>
<feature type="transmembrane region" description="Helical" evidence="13">
    <location>
        <begin position="12"/>
        <end position="29"/>
    </location>
</feature>
<dbReference type="PROSITE" id="PS50068">
    <property type="entry name" value="LDLRA_2"/>
    <property type="match status" value="2"/>
</dbReference>
<gene>
    <name evidence="16" type="ORF">DCHRY22_LOCUS4512</name>
</gene>
<name>A0A8J2W165_9NEOP</name>
<dbReference type="GO" id="GO:0006897">
    <property type="term" value="P:endocytosis"/>
    <property type="evidence" value="ECO:0007669"/>
    <property type="project" value="UniProtKB-KW"/>
</dbReference>
<keyword evidence="13" id="KW-1133">Transmembrane helix</keyword>
<accession>A0A8J2W165</accession>
<evidence type="ECO:0000256" key="1">
    <source>
        <dbReference type="ARBA" id="ARBA00004167"/>
    </source>
</evidence>
<dbReference type="InterPro" id="IPR000033">
    <property type="entry name" value="LDLR_classB_rpt"/>
</dbReference>
<dbReference type="EMBL" id="CAKASE010000049">
    <property type="protein sequence ID" value="CAG9563365.1"/>
    <property type="molecule type" value="Genomic_DNA"/>
</dbReference>
<evidence type="ECO:0000256" key="8">
    <source>
        <dbReference type="ARBA" id="ARBA00023170"/>
    </source>
</evidence>
<evidence type="ECO:0000259" key="14">
    <source>
        <dbReference type="SMART" id="SM00179"/>
    </source>
</evidence>